<dbReference type="Proteomes" id="UP001217089">
    <property type="component" value="Unassembled WGS sequence"/>
</dbReference>
<gene>
    <name evidence="2" type="ORF">KUTeg_010452</name>
</gene>
<evidence type="ECO:0000256" key="1">
    <source>
        <dbReference type="SAM" id="Phobius"/>
    </source>
</evidence>
<sequence>MNTCNMHLTHRRRYLYSSDYYTLKAILSGGEFSVSIGGPYTSIAFEINASLKNYSSLKHVSCFSFSDVIIVAFTVSSFTISTKRIPSKHFKKCISKNASAISIAFGNFRLIKEGGNASRQVVLQIINE</sequence>
<dbReference type="EMBL" id="JARBDR010000440">
    <property type="protein sequence ID" value="KAJ8313079.1"/>
    <property type="molecule type" value="Genomic_DNA"/>
</dbReference>
<organism evidence="2 3">
    <name type="scientific">Tegillarca granosa</name>
    <name type="common">Malaysian cockle</name>
    <name type="synonym">Anadara granosa</name>
    <dbReference type="NCBI Taxonomy" id="220873"/>
    <lineage>
        <taxon>Eukaryota</taxon>
        <taxon>Metazoa</taxon>
        <taxon>Spiralia</taxon>
        <taxon>Lophotrochozoa</taxon>
        <taxon>Mollusca</taxon>
        <taxon>Bivalvia</taxon>
        <taxon>Autobranchia</taxon>
        <taxon>Pteriomorphia</taxon>
        <taxon>Arcoida</taxon>
        <taxon>Arcoidea</taxon>
        <taxon>Arcidae</taxon>
        <taxon>Tegillarca</taxon>
    </lineage>
</organism>
<keyword evidence="1" id="KW-0812">Transmembrane</keyword>
<evidence type="ECO:0000313" key="2">
    <source>
        <dbReference type="EMBL" id="KAJ8313079.1"/>
    </source>
</evidence>
<keyword evidence="1" id="KW-1133">Transmembrane helix</keyword>
<feature type="transmembrane region" description="Helical" evidence="1">
    <location>
        <begin position="21"/>
        <end position="43"/>
    </location>
</feature>
<protein>
    <submittedName>
        <fullName evidence="2">Uncharacterized protein</fullName>
    </submittedName>
</protein>
<reference evidence="2 3" key="1">
    <citation type="submission" date="2022-12" db="EMBL/GenBank/DDBJ databases">
        <title>Chromosome-level genome of Tegillarca granosa.</title>
        <authorList>
            <person name="Kim J."/>
        </authorList>
    </citation>
    <scope>NUCLEOTIDE SEQUENCE [LARGE SCALE GENOMIC DNA]</scope>
    <source>
        <strain evidence="2">Teg-2019</strain>
        <tissue evidence="2">Adductor muscle</tissue>
    </source>
</reference>
<feature type="transmembrane region" description="Helical" evidence="1">
    <location>
        <begin position="63"/>
        <end position="82"/>
    </location>
</feature>
<keyword evidence="1" id="KW-0472">Membrane</keyword>
<comment type="caution">
    <text evidence="2">The sequence shown here is derived from an EMBL/GenBank/DDBJ whole genome shotgun (WGS) entry which is preliminary data.</text>
</comment>
<keyword evidence="3" id="KW-1185">Reference proteome</keyword>
<evidence type="ECO:0000313" key="3">
    <source>
        <dbReference type="Proteomes" id="UP001217089"/>
    </source>
</evidence>
<proteinExistence type="predicted"/>
<name>A0ABQ9F6Y0_TEGGR</name>
<accession>A0ABQ9F6Y0</accession>